<dbReference type="GO" id="GO:0005524">
    <property type="term" value="F:ATP binding"/>
    <property type="evidence" value="ECO:0007669"/>
    <property type="project" value="UniProtKB-KW"/>
</dbReference>
<organism evidence="6 7">
    <name type="scientific">Geosporobacter ferrireducens</name>
    <dbReference type="NCBI Taxonomy" id="1424294"/>
    <lineage>
        <taxon>Bacteria</taxon>
        <taxon>Bacillati</taxon>
        <taxon>Bacillota</taxon>
        <taxon>Clostridia</taxon>
        <taxon>Peptostreptococcales</taxon>
        <taxon>Thermotaleaceae</taxon>
        <taxon>Geosporobacter</taxon>
    </lineage>
</organism>
<feature type="binding site" evidence="5">
    <location>
        <position position="32"/>
    </location>
    <ligand>
        <name>ATP</name>
        <dbReference type="ChEBI" id="CHEBI:30616"/>
    </ligand>
</feature>
<evidence type="ECO:0000256" key="2">
    <source>
        <dbReference type="ARBA" id="ARBA00022741"/>
    </source>
</evidence>
<keyword evidence="3 5" id="KW-0067">ATP-binding</keyword>
<dbReference type="GO" id="GO:0140662">
    <property type="term" value="F:ATP-dependent protein folding chaperone"/>
    <property type="evidence" value="ECO:0007669"/>
    <property type="project" value="InterPro"/>
</dbReference>
<comment type="similarity">
    <text evidence="1">Belongs to the heat shock protein 90 family.</text>
</comment>
<name>A0A1D8GIA2_9FIRM</name>
<dbReference type="PIRSF" id="PIRSF002583">
    <property type="entry name" value="Hsp90"/>
    <property type="match status" value="1"/>
</dbReference>
<dbReference type="Proteomes" id="UP000095743">
    <property type="component" value="Chromosome"/>
</dbReference>
<dbReference type="PRINTS" id="PR00775">
    <property type="entry name" value="HEATSHOCK90"/>
</dbReference>
<dbReference type="InterPro" id="IPR020575">
    <property type="entry name" value="Hsp90_N"/>
</dbReference>
<dbReference type="InterPro" id="IPR020568">
    <property type="entry name" value="Ribosomal_Su5_D2-typ_SF"/>
</dbReference>
<evidence type="ECO:0000256" key="4">
    <source>
        <dbReference type="ARBA" id="ARBA00023186"/>
    </source>
</evidence>
<dbReference type="Gene3D" id="3.30.230.80">
    <property type="match status" value="1"/>
</dbReference>
<keyword evidence="2 5" id="KW-0547">Nucleotide-binding</keyword>
<dbReference type="KEGG" id="gfe:Gferi_14245"/>
<dbReference type="InterPro" id="IPR001404">
    <property type="entry name" value="Hsp90_fam"/>
</dbReference>
<feature type="binding site" evidence="5">
    <location>
        <position position="157"/>
    </location>
    <ligand>
        <name>ATP</name>
        <dbReference type="ChEBI" id="CHEBI:30616"/>
    </ligand>
</feature>
<sequence>MEKDYRFKVNLGGMIDILSNHLYSSPDVFVRELLQNAVDAINARKKSENFWPDGKITISLIEDTIIFEDNGIGLTEEEIHKFVAIIGESSKKDLISGKIEDDYIGKFGIGLLSCFMISDEINLVTRSINEESGYHWTGKPDGTYSIKRIAGEIGYGTIIYLRGKKGSEVYYNDENLVQLIRYYGLALPIPIFFNKNGSERRINESTFIWDDRSLSKNDVLAMGKEIFNEEFIDYIPMESKSAQVKGIAYIVSRKVGIKAKNSHRIYLKSMLLTEKGDNLLPEWAFFVKCIINTNLLRPTASRETFYEDDLLDKTRDELGECIIHYLSNIAVTDTEKLSQIVSIHDLAIKSLAVENDNLHKVFFDYLLFQTSQGTKSGYELRTQYKILQYTNSVDKFKQISPIFTAQDKLLINGGYVYIAELIEMLGYLHEEVKVELVNTDDVVEIMEDLTYEEEEFSYGLLKIANIVLNKFNCQASIKHFKPKEMPTLYTMDTHAMFYRDLIENKEKSRSSFGDILDGFIDEYEGSSYSNLCFNFDNPLIQKLMTLTEEVALKNAVELLYVQSLLMGHFPLRYNEMRVLNNGIISLIEWGINK</sequence>
<dbReference type="SUPFAM" id="SSF54211">
    <property type="entry name" value="Ribosomal protein S5 domain 2-like"/>
    <property type="match status" value="1"/>
</dbReference>
<dbReference type="EMBL" id="CP017269">
    <property type="protein sequence ID" value="AOT70629.1"/>
    <property type="molecule type" value="Genomic_DNA"/>
</dbReference>
<dbReference type="GO" id="GO:0051082">
    <property type="term" value="F:unfolded protein binding"/>
    <property type="evidence" value="ECO:0007669"/>
    <property type="project" value="InterPro"/>
</dbReference>
<dbReference type="PANTHER" id="PTHR11528">
    <property type="entry name" value="HEAT SHOCK PROTEIN 90 FAMILY MEMBER"/>
    <property type="match status" value="1"/>
</dbReference>
<dbReference type="Pfam" id="PF00183">
    <property type="entry name" value="HSP90"/>
    <property type="match status" value="1"/>
</dbReference>
<dbReference type="Gene3D" id="3.30.565.10">
    <property type="entry name" value="Histidine kinase-like ATPase, C-terminal domain"/>
    <property type="match status" value="1"/>
</dbReference>
<dbReference type="AlphaFoldDB" id="A0A1D8GIA2"/>
<dbReference type="InterPro" id="IPR036890">
    <property type="entry name" value="HATPase_C_sf"/>
</dbReference>
<feature type="binding site" evidence="5">
    <location>
        <position position="69"/>
    </location>
    <ligand>
        <name>ATP</name>
        <dbReference type="ChEBI" id="CHEBI:30616"/>
    </ligand>
</feature>
<evidence type="ECO:0000313" key="6">
    <source>
        <dbReference type="EMBL" id="AOT70629.1"/>
    </source>
</evidence>
<evidence type="ECO:0000256" key="1">
    <source>
        <dbReference type="ARBA" id="ARBA00008239"/>
    </source>
</evidence>
<evidence type="ECO:0000256" key="5">
    <source>
        <dbReference type="PIRSR" id="PIRSR002583-1"/>
    </source>
</evidence>
<feature type="binding site" evidence="5">
    <location>
        <position position="302"/>
    </location>
    <ligand>
        <name>ATP</name>
        <dbReference type="ChEBI" id="CHEBI:30616"/>
    </ligand>
</feature>
<dbReference type="SUPFAM" id="SSF55874">
    <property type="entry name" value="ATPase domain of HSP90 chaperone/DNA topoisomerase II/histidine kinase"/>
    <property type="match status" value="1"/>
</dbReference>
<reference evidence="6 7" key="1">
    <citation type="submission" date="2016-09" db="EMBL/GenBank/DDBJ databases">
        <title>Genomic analysis reveals versatility of anaerobic energy metabolism of Geosporobacter ferrireducens IRF9 of phylum Firmicutes.</title>
        <authorList>
            <person name="Kim S.-J."/>
        </authorList>
    </citation>
    <scope>NUCLEOTIDE SEQUENCE [LARGE SCALE GENOMIC DNA]</scope>
    <source>
        <strain evidence="6 7">IRF9</strain>
    </source>
</reference>
<dbReference type="Pfam" id="PF13589">
    <property type="entry name" value="HATPase_c_3"/>
    <property type="match status" value="1"/>
</dbReference>
<evidence type="ECO:0000256" key="3">
    <source>
        <dbReference type="ARBA" id="ARBA00022840"/>
    </source>
</evidence>
<keyword evidence="4" id="KW-0143">Chaperone</keyword>
<keyword evidence="7" id="KW-1185">Reference proteome</keyword>
<gene>
    <name evidence="6" type="ORF">Gferi_14245</name>
</gene>
<dbReference type="GO" id="GO:0016887">
    <property type="term" value="F:ATP hydrolysis activity"/>
    <property type="evidence" value="ECO:0007669"/>
    <property type="project" value="InterPro"/>
</dbReference>
<dbReference type="RefSeq" id="WP_069977588.1">
    <property type="nucleotide sequence ID" value="NZ_CP017269.1"/>
</dbReference>
<feature type="binding site" evidence="5">
    <location>
        <position position="36"/>
    </location>
    <ligand>
        <name>ATP</name>
        <dbReference type="ChEBI" id="CHEBI:30616"/>
    </ligand>
</feature>
<accession>A0A1D8GIA2</accession>
<protein>
    <submittedName>
        <fullName evidence="6">HSP90 family protein</fullName>
    </submittedName>
</protein>
<evidence type="ECO:0000313" key="7">
    <source>
        <dbReference type="Proteomes" id="UP000095743"/>
    </source>
</evidence>
<dbReference type="NCBIfam" id="NF010683">
    <property type="entry name" value="PRK14083.1"/>
    <property type="match status" value="1"/>
</dbReference>
<dbReference type="OrthoDB" id="1837345at2"/>
<dbReference type="STRING" id="1424294.Gferi_14245"/>
<proteinExistence type="inferred from homology"/>